<evidence type="ECO:0000313" key="2">
    <source>
        <dbReference type="Proteomes" id="UP000606600"/>
    </source>
</evidence>
<name>A0ABR7WSV5_9SPHI</name>
<dbReference type="RefSeq" id="WP_191190041.1">
    <property type="nucleotide sequence ID" value="NZ_JACWMY010000008.1"/>
</dbReference>
<keyword evidence="2" id="KW-1185">Reference proteome</keyword>
<evidence type="ECO:0000313" key="1">
    <source>
        <dbReference type="EMBL" id="MBD1365381.1"/>
    </source>
</evidence>
<dbReference type="Proteomes" id="UP000606600">
    <property type="component" value="Unassembled WGS sequence"/>
</dbReference>
<proteinExistence type="predicted"/>
<organism evidence="1 2">
    <name type="scientific">Mucilaginibacter pankratovii</name>
    <dbReference type="NCBI Taxonomy" id="2772110"/>
    <lineage>
        <taxon>Bacteria</taxon>
        <taxon>Pseudomonadati</taxon>
        <taxon>Bacteroidota</taxon>
        <taxon>Sphingobacteriia</taxon>
        <taxon>Sphingobacteriales</taxon>
        <taxon>Sphingobacteriaceae</taxon>
        <taxon>Mucilaginibacter</taxon>
    </lineage>
</organism>
<reference evidence="1 2" key="1">
    <citation type="submission" date="2020-09" db="EMBL/GenBank/DDBJ databases">
        <title>Novel species of Mucilaginibacter isolated from a glacier on the Tibetan Plateau.</title>
        <authorList>
            <person name="Liu Q."/>
            <person name="Xin Y.-H."/>
        </authorList>
    </citation>
    <scope>NUCLEOTIDE SEQUENCE [LARGE SCALE GENOMIC DNA]</scope>
    <source>
        <strain evidence="1 2">ZT4R22</strain>
    </source>
</reference>
<comment type="caution">
    <text evidence="1">The sequence shown here is derived from an EMBL/GenBank/DDBJ whole genome shotgun (WGS) entry which is preliminary data.</text>
</comment>
<gene>
    <name evidence="1" type="ORF">IDJ77_16325</name>
</gene>
<sequence length="260" mass="28912">MTELHFDGWFQVRLATDPDPSDETRGISGMIHVFPGEPDLDRIIRLQPPALQRSYCPAVGVFVRKVITEGKPVSEHPLIGAKVNLANDPVFKGDNGIVAEDGYEPIVPFILEVEKDGFYLNRACTQTPEYLEFPFMALQAKEINGDPAGIRKATNIPDPVKHFAARAASLKADLKKTKDPFSAEVLKRRIAFLTSRSAAAFFDAFMRYEVELGGPSQVKDEKKVFGTTLDETQAWSVEIRFCGWDPDALTGFVQGKLRLP</sequence>
<accession>A0ABR7WSV5</accession>
<dbReference type="EMBL" id="JACWMY010000008">
    <property type="protein sequence ID" value="MBD1365381.1"/>
    <property type="molecule type" value="Genomic_DNA"/>
</dbReference>
<protein>
    <submittedName>
        <fullName evidence="1">Uncharacterized protein</fullName>
    </submittedName>
</protein>